<evidence type="ECO:0000256" key="6">
    <source>
        <dbReference type="ARBA" id="ARBA00022989"/>
    </source>
</evidence>
<protein>
    <recommendedName>
        <fullName evidence="8">Probable membrane transporter protein</fullName>
    </recommendedName>
</protein>
<proteinExistence type="inferred from homology"/>
<feature type="transmembrane region" description="Helical" evidence="8">
    <location>
        <begin position="197"/>
        <end position="215"/>
    </location>
</feature>
<dbReference type="InterPro" id="IPR052017">
    <property type="entry name" value="TSUP"/>
</dbReference>
<keyword evidence="5 8" id="KW-0812">Transmembrane</keyword>
<feature type="transmembrane region" description="Helical" evidence="8">
    <location>
        <begin position="46"/>
        <end position="67"/>
    </location>
</feature>
<dbReference type="AlphaFoldDB" id="A0A2T5V7C7"/>
<keyword evidence="6 8" id="KW-1133">Transmembrane helix</keyword>
<dbReference type="GO" id="GO:0005886">
    <property type="term" value="C:plasma membrane"/>
    <property type="evidence" value="ECO:0007669"/>
    <property type="project" value="UniProtKB-SubCell"/>
</dbReference>
<dbReference type="EMBL" id="QAYG01000006">
    <property type="protein sequence ID" value="PTW59640.1"/>
    <property type="molecule type" value="Genomic_DNA"/>
</dbReference>
<dbReference type="OrthoDB" id="7028171at2"/>
<evidence type="ECO:0000256" key="7">
    <source>
        <dbReference type="ARBA" id="ARBA00023136"/>
    </source>
</evidence>
<evidence type="ECO:0000256" key="4">
    <source>
        <dbReference type="ARBA" id="ARBA00022475"/>
    </source>
</evidence>
<keyword evidence="4 8" id="KW-1003">Cell membrane</keyword>
<evidence type="ECO:0000256" key="2">
    <source>
        <dbReference type="ARBA" id="ARBA00009142"/>
    </source>
</evidence>
<accession>A0A2T5V7C7</accession>
<dbReference type="InterPro" id="IPR002781">
    <property type="entry name" value="TM_pro_TauE-like"/>
</dbReference>
<keyword evidence="7 8" id="KW-0472">Membrane</keyword>
<evidence type="ECO:0000256" key="3">
    <source>
        <dbReference type="ARBA" id="ARBA00022448"/>
    </source>
</evidence>
<comment type="caution">
    <text evidence="9">The sequence shown here is derived from an EMBL/GenBank/DDBJ whole genome shotgun (WGS) entry which is preliminary data.</text>
</comment>
<comment type="similarity">
    <text evidence="2 8">Belongs to the 4-toluene sulfonate uptake permease (TSUP) (TC 2.A.102) family.</text>
</comment>
<reference evidence="9 10" key="1">
    <citation type="submission" date="2018-04" db="EMBL/GenBank/DDBJ databases">
        <title>Genomic Encyclopedia of Archaeal and Bacterial Type Strains, Phase II (KMG-II): from individual species to whole genera.</title>
        <authorList>
            <person name="Goeker M."/>
        </authorList>
    </citation>
    <scope>NUCLEOTIDE SEQUENCE [LARGE SCALE GENOMIC DNA]</scope>
    <source>
        <strain evidence="9 10">DSM 23382</strain>
    </source>
</reference>
<evidence type="ECO:0000313" key="10">
    <source>
        <dbReference type="Proteomes" id="UP000244081"/>
    </source>
</evidence>
<evidence type="ECO:0000313" key="9">
    <source>
        <dbReference type="EMBL" id="PTW59640.1"/>
    </source>
</evidence>
<feature type="transmembrane region" description="Helical" evidence="8">
    <location>
        <begin position="76"/>
        <end position="94"/>
    </location>
</feature>
<feature type="transmembrane region" description="Helical" evidence="8">
    <location>
        <begin position="227"/>
        <end position="244"/>
    </location>
</feature>
<evidence type="ECO:0000256" key="5">
    <source>
        <dbReference type="ARBA" id="ARBA00022692"/>
    </source>
</evidence>
<feature type="transmembrane region" description="Helical" evidence="8">
    <location>
        <begin position="7"/>
        <end position="34"/>
    </location>
</feature>
<sequence length="252" mass="26710">MPLIADPWFYAVAVPAVLIVGLAKGGFGAGLAMLGVPLMSLVISPVHAAGIMLPILCAMDVVAVVSYRGTAHRRSLMILLPGALVGIVLGYATAAWVDEAYVRLIVGLVTLLFVLDYWTGGAARPATRPNAAKGVFWGTVAGFTSFVSHAGGPPAQMYLLPQKMDRVLFSGTMVLTFAVMNAVKLVPYALLGQFDRANLLTSACLLPLAPIATYVGVRLVRVVSQDLFYKITYVGVFLVSLKLIRDGLAGLF</sequence>
<evidence type="ECO:0000256" key="1">
    <source>
        <dbReference type="ARBA" id="ARBA00004651"/>
    </source>
</evidence>
<feature type="transmembrane region" description="Helical" evidence="8">
    <location>
        <begin position="167"/>
        <end position="191"/>
    </location>
</feature>
<dbReference type="Pfam" id="PF01925">
    <property type="entry name" value="TauE"/>
    <property type="match status" value="1"/>
</dbReference>
<organism evidence="9 10">
    <name type="scientific">Breoghania corrubedonensis</name>
    <dbReference type="NCBI Taxonomy" id="665038"/>
    <lineage>
        <taxon>Bacteria</taxon>
        <taxon>Pseudomonadati</taxon>
        <taxon>Pseudomonadota</taxon>
        <taxon>Alphaproteobacteria</taxon>
        <taxon>Hyphomicrobiales</taxon>
        <taxon>Stappiaceae</taxon>
        <taxon>Breoghania</taxon>
    </lineage>
</organism>
<name>A0A2T5V7C7_9HYPH</name>
<comment type="subcellular location">
    <subcellularLocation>
        <location evidence="1 8">Cell membrane</location>
        <topology evidence="1 8">Multi-pass membrane protein</topology>
    </subcellularLocation>
</comment>
<dbReference type="RefSeq" id="WP_107990603.1">
    <property type="nucleotide sequence ID" value="NZ_QAYG01000006.1"/>
</dbReference>
<evidence type="ECO:0000256" key="8">
    <source>
        <dbReference type="RuleBase" id="RU363041"/>
    </source>
</evidence>
<dbReference type="PANTHER" id="PTHR30269">
    <property type="entry name" value="TRANSMEMBRANE PROTEIN YFCA"/>
    <property type="match status" value="1"/>
</dbReference>
<keyword evidence="10" id="KW-1185">Reference proteome</keyword>
<gene>
    <name evidence="9" type="ORF">C8N35_10621</name>
</gene>
<dbReference type="Proteomes" id="UP000244081">
    <property type="component" value="Unassembled WGS sequence"/>
</dbReference>
<feature type="transmembrane region" description="Helical" evidence="8">
    <location>
        <begin position="100"/>
        <end position="118"/>
    </location>
</feature>
<dbReference type="PANTHER" id="PTHR30269:SF37">
    <property type="entry name" value="MEMBRANE TRANSPORTER PROTEIN"/>
    <property type="match status" value="1"/>
</dbReference>
<keyword evidence="3" id="KW-0813">Transport</keyword>